<name>A0A4Y2N4V7_ARAVE</name>
<protein>
    <submittedName>
        <fullName evidence="2">Uncharacterized protein</fullName>
    </submittedName>
</protein>
<evidence type="ECO:0000313" key="3">
    <source>
        <dbReference type="Proteomes" id="UP000499080"/>
    </source>
</evidence>
<accession>A0A4Y2N4V7</accession>
<gene>
    <name evidence="2" type="ORF">AVEN_25734_1</name>
</gene>
<dbReference type="OrthoDB" id="10541541at2759"/>
<comment type="caution">
    <text evidence="2">The sequence shown here is derived from an EMBL/GenBank/DDBJ whole genome shotgun (WGS) entry which is preliminary data.</text>
</comment>
<evidence type="ECO:0000313" key="2">
    <source>
        <dbReference type="EMBL" id="GBN33630.1"/>
    </source>
</evidence>
<dbReference type="EMBL" id="BGPR01008407">
    <property type="protein sequence ID" value="GBN33630.1"/>
    <property type="molecule type" value="Genomic_DNA"/>
</dbReference>
<dbReference type="AlphaFoldDB" id="A0A4Y2N4V7"/>
<reference evidence="2 3" key="1">
    <citation type="journal article" date="2019" name="Sci. Rep.">
        <title>Orb-weaving spider Araneus ventricosus genome elucidates the spidroin gene catalogue.</title>
        <authorList>
            <person name="Kono N."/>
            <person name="Nakamura H."/>
            <person name="Ohtoshi R."/>
            <person name="Moran D.A.P."/>
            <person name="Shinohara A."/>
            <person name="Yoshida Y."/>
            <person name="Fujiwara M."/>
            <person name="Mori M."/>
            <person name="Tomita M."/>
            <person name="Arakawa K."/>
        </authorList>
    </citation>
    <scope>NUCLEOTIDE SEQUENCE [LARGE SCALE GENOMIC DNA]</scope>
</reference>
<keyword evidence="3" id="KW-1185">Reference proteome</keyword>
<dbReference type="Proteomes" id="UP000499080">
    <property type="component" value="Unassembled WGS sequence"/>
</dbReference>
<organism evidence="2 3">
    <name type="scientific">Araneus ventricosus</name>
    <name type="common">Orbweaver spider</name>
    <name type="synonym">Epeira ventricosa</name>
    <dbReference type="NCBI Taxonomy" id="182803"/>
    <lineage>
        <taxon>Eukaryota</taxon>
        <taxon>Metazoa</taxon>
        <taxon>Ecdysozoa</taxon>
        <taxon>Arthropoda</taxon>
        <taxon>Chelicerata</taxon>
        <taxon>Arachnida</taxon>
        <taxon>Araneae</taxon>
        <taxon>Araneomorphae</taxon>
        <taxon>Entelegynae</taxon>
        <taxon>Araneoidea</taxon>
        <taxon>Araneidae</taxon>
        <taxon>Araneus</taxon>
    </lineage>
</organism>
<proteinExistence type="predicted"/>
<sequence>MQSPHASIQEEDADERFHLSSFPPTSSASRPPIPSSWHTLGKSHLIAQTHPKTHSPNIELLSIGNWDTVVSGLATTYQSCRASLASGKATKLHET</sequence>
<feature type="region of interest" description="Disordered" evidence="1">
    <location>
        <begin position="1"/>
        <end position="42"/>
    </location>
</feature>
<evidence type="ECO:0000256" key="1">
    <source>
        <dbReference type="SAM" id="MobiDB-lite"/>
    </source>
</evidence>